<evidence type="ECO:0000256" key="3">
    <source>
        <dbReference type="SAM" id="MobiDB-lite"/>
    </source>
</evidence>
<evidence type="ECO:0000259" key="4">
    <source>
        <dbReference type="PROSITE" id="PS51747"/>
    </source>
</evidence>
<dbReference type="AlphaFoldDB" id="A0A1W5CSP5"/>
<feature type="compositionally biased region" description="Polar residues" evidence="3">
    <location>
        <begin position="1"/>
        <end position="18"/>
    </location>
</feature>
<dbReference type="InterPro" id="IPR002125">
    <property type="entry name" value="CMP_dCMP_dom"/>
</dbReference>
<dbReference type="GO" id="GO:0005634">
    <property type="term" value="C:nucleus"/>
    <property type="evidence" value="ECO:0007669"/>
    <property type="project" value="TreeGrafter"/>
</dbReference>
<feature type="region of interest" description="Disordered" evidence="3">
    <location>
        <begin position="101"/>
        <end position="127"/>
    </location>
</feature>
<dbReference type="PANTHER" id="PTHR11079">
    <property type="entry name" value="CYTOSINE DEAMINASE FAMILY MEMBER"/>
    <property type="match status" value="1"/>
</dbReference>
<evidence type="ECO:0000313" key="6">
    <source>
        <dbReference type="Proteomes" id="UP000192927"/>
    </source>
</evidence>
<comment type="similarity">
    <text evidence="2">Belongs to the cytidine and deoxycytidylate deaminase family. ADAT3 subfamily.</text>
</comment>
<evidence type="ECO:0000313" key="5">
    <source>
        <dbReference type="EMBL" id="SLM33877.1"/>
    </source>
</evidence>
<accession>A0A1W5CSP5</accession>
<reference evidence="6" key="1">
    <citation type="submission" date="2017-03" db="EMBL/GenBank/DDBJ databases">
        <authorList>
            <person name="Sharma R."/>
            <person name="Thines M."/>
        </authorList>
    </citation>
    <scope>NUCLEOTIDE SEQUENCE [LARGE SCALE GENOMIC DNA]</scope>
</reference>
<dbReference type="PANTHER" id="PTHR11079:SF156">
    <property type="entry name" value="INACTIVE TRNA-SPECIFIC ADENOSINE DEAMINASE-LIKE PROTEIN 3-RELATED"/>
    <property type="match status" value="1"/>
</dbReference>
<sequence length="643" mass="70259">MISPPSSLDQASSHVNHGSSGGFRVPDPQPRKGRLAALRTKSEAQASVHVIDGYLVQIPLKSANNVLKALERAIPEQNAVNLQHLRRFTKPEFLPDPVRRSIASSPWHRQDPSFRASATSTDDGASIGDQAAKEDHVELTLYLLICAASILPKERLVKILSSLPPFAGGTLDPTVHTIRIPLIPPTSEEQSKQWSQQYWPTVYKRNNPFGPHPSIVTRAEDEIRSSTGQWMALAARAGLEAATASIGEAIGAVVVDRNAPRGCSVVAVAGDARWKDENTQYDRPRQDSGNVMAHALMRAVGMVAQKRCALLPRRDQKPIDPAEVKNFAAEPLTPVERAVFFEDTLAAGGYLCLDLEIYITHEPCIMCSMALLHSRFGRVIFGKRMPRTGGLTAEIEESTSTMSSSLGLSDVRIERDSNMLDQSNQAQRCPVPGLGYGLFWRPELNWKLLGWQWLDDENSELKTDLEMKTFKSYLPLSVALAQAATLIVALPLLAASDSALSARSQFCANGPTTVVGTRFDHRTINGIPWCRPGTQTYLIIRTGWAAGNSWFLHDLIATAAEVIGFYMTRDGDRVISSGFGTTFESMEGLVMAVSNANNHQLTWGVLKSALAALDDFINQNGGFVSATFDIFDGQNQVGTGKID</sequence>
<dbReference type="CDD" id="cd01285">
    <property type="entry name" value="nucleoside_deaminase"/>
    <property type="match status" value="1"/>
</dbReference>
<keyword evidence="1" id="KW-0819">tRNA processing</keyword>
<evidence type="ECO:0000256" key="1">
    <source>
        <dbReference type="ARBA" id="ARBA00022694"/>
    </source>
</evidence>
<dbReference type="GO" id="GO:0005737">
    <property type="term" value="C:cytoplasm"/>
    <property type="evidence" value="ECO:0007669"/>
    <property type="project" value="TreeGrafter"/>
</dbReference>
<dbReference type="GO" id="GO:0052717">
    <property type="term" value="F:tRNA-specific adenosine-34 deaminase activity"/>
    <property type="evidence" value="ECO:0007669"/>
    <property type="project" value="TreeGrafter"/>
</dbReference>
<feature type="domain" description="CMP/dCMP-type deaminase" evidence="4">
    <location>
        <begin position="229"/>
        <end position="394"/>
    </location>
</feature>
<dbReference type="Gene3D" id="3.40.140.10">
    <property type="entry name" value="Cytidine Deaminase, domain 2"/>
    <property type="match status" value="1"/>
</dbReference>
<name>A0A1W5CSP5_9LECA</name>
<dbReference type="GO" id="GO:0008033">
    <property type="term" value="P:tRNA processing"/>
    <property type="evidence" value="ECO:0007669"/>
    <property type="project" value="UniProtKB-KW"/>
</dbReference>
<dbReference type="PROSITE" id="PS51747">
    <property type="entry name" value="CYT_DCMP_DEAMINASES_2"/>
    <property type="match status" value="1"/>
</dbReference>
<feature type="region of interest" description="Disordered" evidence="3">
    <location>
        <begin position="1"/>
        <end position="33"/>
    </location>
</feature>
<protein>
    <submittedName>
        <fullName evidence="5">Cytidine deaminase-like</fullName>
    </submittedName>
</protein>
<dbReference type="Proteomes" id="UP000192927">
    <property type="component" value="Unassembled WGS sequence"/>
</dbReference>
<dbReference type="EMBL" id="FWEW01000140">
    <property type="protein sequence ID" value="SLM33877.1"/>
    <property type="molecule type" value="Genomic_DNA"/>
</dbReference>
<evidence type="ECO:0000256" key="2">
    <source>
        <dbReference type="ARBA" id="ARBA00038160"/>
    </source>
</evidence>
<dbReference type="InterPro" id="IPR016193">
    <property type="entry name" value="Cytidine_deaminase-like"/>
</dbReference>
<keyword evidence="6" id="KW-1185">Reference proteome</keyword>
<dbReference type="SUPFAM" id="SSF53927">
    <property type="entry name" value="Cytidine deaminase-like"/>
    <property type="match status" value="1"/>
</dbReference>
<proteinExistence type="inferred from homology"/>
<dbReference type="Pfam" id="PF00383">
    <property type="entry name" value="dCMP_cyt_deam_1"/>
    <property type="match status" value="1"/>
</dbReference>
<organism evidence="5 6">
    <name type="scientific">Lasallia pustulata</name>
    <dbReference type="NCBI Taxonomy" id="136370"/>
    <lineage>
        <taxon>Eukaryota</taxon>
        <taxon>Fungi</taxon>
        <taxon>Dikarya</taxon>
        <taxon>Ascomycota</taxon>
        <taxon>Pezizomycotina</taxon>
        <taxon>Lecanoromycetes</taxon>
        <taxon>OSLEUM clade</taxon>
        <taxon>Umbilicariomycetidae</taxon>
        <taxon>Umbilicariales</taxon>
        <taxon>Umbilicariaceae</taxon>
        <taxon>Lasallia</taxon>
    </lineage>
</organism>